<organism evidence="2 3">
    <name type="scientific">Cronobacter dublinensis</name>
    <dbReference type="NCBI Taxonomy" id="413497"/>
    <lineage>
        <taxon>Bacteria</taxon>
        <taxon>Pseudomonadati</taxon>
        <taxon>Pseudomonadota</taxon>
        <taxon>Gammaproteobacteria</taxon>
        <taxon>Enterobacterales</taxon>
        <taxon>Enterobacteriaceae</taxon>
        <taxon>Cronobacter</taxon>
    </lineage>
</organism>
<evidence type="ECO:0000313" key="2">
    <source>
        <dbReference type="EMBL" id="NCH88967.1"/>
    </source>
</evidence>
<dbReference type="EMBL" id="RPBY01000006">
    <property type="protein sequence ID" value="NCH88967.1"/>
    <property type="molecule type" value="Genomic_DNA"/>
</dbReference>
<name>A0A9Q4T4Z2_9ENTR</name>
<dbReference type="RefSeq" id="WP_161591215.1">
    <property type="nucleotide sequence ID" value="NZ_JAANQM010000015.1"/>
</dbReference>
<evidence type="ECO:0008006" key="4">
    <source>
        <dbReference type="Google" id="ProtNLM"/>
    </source>
</evidence>
<reference evidence="2" key="1">
    <citation type="submission" date="2018-11" db="EMBL/GenBank/DDBJ databases">
        <title>Genomics analysis of Putative Virulence Factors on Adhesion and Cytotoxicity for Cronobacter spp.</title>
        <authorList>
            <person name="Cui J."/>
        </authorList>
    </citation>
    <scope>NUCLEOTIDE SEQUENCE</scope>
    <source>
        <strain evidence="2">SD69</strain>
    </source>
</reference>
<comment type="caution">
    <text evidence="2">The sequence shown here is derived from an EMBL/GenBank/DDBJ whole genome shotgun (WGS) entry which is preliminary data.</text>
</comment>
<accession>A0A9Q4T4Z2</accession>
<evidence type="ECO:0000256" key="1">
    <source>
        <dbReference type="SAM" id="SignalP"/>
    </source>
</evidence>
<sequence>MRYTLQTKKKNKKYQPLSALIFTSLVFLSPESSATELAAFSQPEKATGTIGIAHPANEAPMLQCLNINGNGEVELSVPELNAKIICSTSNILTGKVTNERYTEFHYVLSNNSDLPADVNVAAISTTASNYQDDIQIPPRRRCTLEYLPTLDLGNIQQGTVPVSAFVAGNGSGNGAVTLKSSFIDANGQAYLNGEHDNKIFFKILKDLNDTAWNSTISGWKGSNLESYYLKINGTKTSEPGNYTGYLNVTLTCS</sequence>
<protein>
    <recommendedName>
        <fullName evidence="4">Spore coat protein U domain-containing protein</fullName>
    </recommendedName>
</protein>
<evidence type="ECO:0000313" key="3">
    <source>
        <dbReference type="Proteomes" id="UP000778262"/>
    </source>
</evidence>
<gene>
    <name evidence="2" type="ORF">EHJ13_16230</name>
</gene>
<proteinExistence type="predicted"/>
<feature type="chain" id="PRO_5040435945" description="Spore coat protein U domain-containing protein" evidence="1">
    <location>
        <begin position="35"/>
        <end position="253"/>
    </location>
</feature>
<feature type="signal peptide" evidence="1">
    <location>
        <begin position="1"/>
        <end position="34"/>
    </location>
</feature>
<dbReference type="AlphaFoldDB" id="A0A9Q4T4Z2"/>
<dbReference type="Proteomes" id="UP000778262">
    <property type="component" value="Unassembled WGS sequence"/>
</dbReference>
<keyword evidence="1" id="KW-0732">Signal</keyword>